<evidence type="ECO:0000313" key="4">
    <source>
        <dbReference type="Proteomes" id="UP000285120"/>
    </source>
</evidence>
<proteinExistence type="predicted"/>
<sequence length="210" mass="25205">MQTQETNWDICLMKRRFALREMETRLNILNEEFKVMHQHNPIDHIVSRIKSQQAIEEKLRRKGFSVSEKLAERYIRDIAGLRIICSFTDDVYHISRLLEQQADLRLTQKKDYIENPKPNGYQSLHLIIEVPVNRTTISEMIQVEVQIRTMAMDVWASLEHKMYYKFRHDVPKYLQNNLKESAQILYELDEKMNTLKKEINMFHDLPSIRI</sequence>
<dbReference type="GO" id="GO:0015970">
    <property type="term" value="P:guanosine tetraphosphate biosynthetic process"/>
    <property type="evidence" value="ECO:0007669"/>
    <property type="project" value="UniProtKB-UniPathway"/>
</dbReference>
<dbReference type="Gene3D" id="3.30.460.10">
    <property type="entry name" value="Beta Polymerase, domain 2"/>
    <property type="match status" value="1"/>
</dbReference>
<evidence type="ECO:0000313" key="3">
    <source>
        <dbReference type="EMBL" id="RKD73441.1"/>
    </source>
</evidence>
<dbReference type="PANTHER" id="PTHR47837:SF2">
    <property type="entry name" value="GTP PYROPHOSPHOKINASE YWAC"/>
    <property type="match status" value="1"/>
</dbReference>
<keyword evidence="3" id="KW-0808">Transferase</keyword>
<comment type="pathway">
    <text evidence="1">Purine metabolism; ppGpp biosynthesis; ppGpp from GTP: step 1/2.</text>
</comment>
<dbReference type="Pfam" id="PF04607">
    <property type="entry name" value="RelA_SpoT"/>
    <property type="match status" value="1"/>
</dbReference>
<dbReference type="SMART" id="SM00954">
    <property type="entry name" value="RelA_SpoT"/>
    <property type="match status" value="1"/>
</dbReference>
<protein>
    <submittedName>
        <fullName evidence="3">Putative GTP pyrophosphokinase</fullName>
    </submittedName>
</protein>
<dbReference type="EMBL" id="RAPK01000008">
    <property type="protein sequence ID" value="RKD73441.1"/>
    <property type="molecule type" value="Genomic_DNA"/>
</dbReference>
<evidence type="ECO:0000256" key="1">
    <source>
        <dbReference type="ARBA" id="ARBA00004976"/>
    </source>
</evidence>
<evidence type="ECO:0000259" key="2">
    <source>
        <dbReference type="SMART" id="SM00954"/>
    </source>
</evidence>
<name>A0A419V4S2_9BACL</name>
<dbReference type="InterPro" id="IPR043519">
    <property type="entry name" value="NT_sf"/>
</dbReference>
<gene>
    <name evidence="3" type="ORF">ATL39_1735</name>
</gene>
<dbReference type="InterPro" id="IPR007685">
    <property type="entry name" value="RelA_SpoT"/>
</dbReference>
<dbReference type="RefSeq" id="WP_120192934.1">
    <property type="nucleotide sequence ID" value="NZ_RAPK01000008.1"/>
</dbReference>
<dbReference type="PANTHER" id="PTHR47837">
    <property type="entry name" value="GTP PYROPHOSPHOKINASE YJBM"/>
    <property type="match status" value="1"/>
</dbReference>
<dbReference type="GO" id="GO:0016301">
    <property type="term" value="F:kinase activity"/>
    <property type="evidence" value="ECO:0007669"/>
    <property type="project" value="UniProtKB-KW"/>
</dbReference>
<dbReference type="CDD" id="cd05399">
    <property type="entry name" value="NT_Rel-Spo_like"/>
    <property type="match status" value="1"/>
</dbReference>
<keyword evidence="3" id="KW-0418">Kinase</keyword>
<keyword evidence="4" id="KW-1185">Reference proteome</keyword>
<accession>A0A419V4S2</accession>
<organism evidence="3 4">
    <name type="scientific">Sinobaca qinghaiensis</name>
    <dbReference type="NCBI Taxonomy" id="342944"/>
    <lineage>
        <taxon>Bacteria</taxon>
        <taxon>Bacillati</taxon>
        <taxon>Bacillota</taxon>
        <taxon>Bacilli</taxon>
        <taxon>Bacillales</taxon>
        <taxon>Sporolactobacillaceae</taxon>
        <taxon>Sinobaca</taxon>
    </lineage>
</organism>
<dbReference type="UniPathway" id="UPA00908">
    <property type="reaction ID" value="UER00884"/>
</dbReference>
<feature type="domain" description="RelA/SpoT" evidence="2">
    <location>
        <begin position="47"/>
        <end position="170"/>
    </location>
</feature>
<comment type="caution">
    <text evidence="3">The sequence shown here is derived from an EMBL/GenBank/DDBJ whole genome shotgun (WGS) entry which is preliminary data.</text>
</comment>
<dbReference type="Proteomes" id="UP000285120">
    <property type="component" value="Unassembled WGS sequence"/>
</dbReference>
<reference evidence="3 4" key="1">
    <citation type="submission" date="2018-09" db="EMBL/GenBank/DDBJ databases">
        <title>Genomic Encyclopedia of Archaeal and Bacterial Type Strains, Phase II (KMG-II): from individual species to whole genera.</title>
        <authorList>
            <person name="Goeker M."/>
        </authorList>
    </citation>
    <scope>NUCLEOTIDE SEQUENCE [LARGE SCALE GENOMIC DNA]</scope>
    <source>
        <strain evidence="3 4">DSM 17008</strain>
    </source>
</reference>
<dbReference type="InterPro" id="IPR052366">
    <property type="entry name" value="GTP_Pyrophosphokinase"/>
</dbReference>
<dbReference type="Gene3D" id="1.10.287.860">
    <property type="entry name" value="Nucleotidyltransferase"/>
    <property type="match status" value="1"/>
</dbReference>
<dbReference type="AlphaFoldDB" id="A0A419V4S2"/>
<dbReference type="OrthoDB" id="9789634at2"/>
<dbReference type="SUPFAM" id="SSF81301">
    <property type="entry name" value="Nucleotidyltransferase"/>
    <property type="match status" value="1"/>
</dbReference>